<keyword evidence="2" id="KW-1185">Reference proteome</keyword>
<organism evidence="1 2">
    <name type="scientific">Willisornis vidua</name>
    <name type="common">Xingu scale-backed antbird</name>
    <dbReference type="NCBI Taxonomy" id="1566151"/>
    <lineage>
        <taxon>Eukaryota</taxon>
        <taxon>Metazoa</taxon>
        <taxon>Chordata</taxon>
        <taxon>Craniata</taxon>
        <taxon>Vertebrata</taxon>
        <taxon>Euteleostomi</taxon>
        <taxon>Archelosauria</taxon>
        <taxon>Archosauria</taxon>
        <taxon>Dinosauria</taxon>
        <taxon>Saurischia</taxon>
        <taxon>Theropoda</taxon>
        <taxon>Coelurosauria</taxon>
        <taxon>Aves</taxon>
        <taxon>Neognathae</taxon>
        <taxon>Neoaves</taxon>
        <taxon>Telluraves</taxon>
        <taxon>Australaves</taxon>
        <taxon>Passeriformes</taxon>
        <taxon>Thamnophilidae</taxon>
        <taxon>Willisornis</taxon>
    </lineage>
</organism>
<dbReference type="EMBL" id="WHWB01033315">
    <property type="protein sequence ID" value="KAJ7420525.1"/>
    <property type="molecule type" value="Genomic_DNA"/>
</dbReference>
<evidence type="ECO:0000313" key="1">
    <source>
        <dbReference type="EMBL" id="KAJ7420525.1"/>
    </source>
</evidence>
<accession>A0ABQ9DES4</accession>
<comment type="caution">
    <text evidence="1">The sequence shown here is derived from an EMBL/GenBank/DDBJ whole genome shotgun (WGS) entry which is preliminary data.</text>
</comment>
<reference evidence="1" key="1">
    <citation type="submission" date="2019-10" db="EMBL/GenBank/DDBJ databases">
        <authorList>
            <person name="Soares A.E.R."/>
            <person name="Aleixo A."/>
            <person name="Schneider P."/>
            <person name="Miyaki C.Y."/>
            <person name="Schneider M.P."/>
            <person name="Mello C."/>
            <person name="Vasconcelos A.T.R."/>
        </authorList>
    </citation>
    <scope>NUCLEOTIDE SEQUENCE</scope>
    <source>
        <tissue evidence="1">Muscle</tissue>
    </source>
</reference>
<dbReference type="Proteomes" id="UP001145742">
    <property type="component" value="Unassembled WGS sequence"/>
</dbReference>
<name>A0ABQ9DES4_9PASS</name>
<protein>
    <submittedName>
        <fullName evidence="1">Uncharacterized protein</fullName>
    </submittedName>
</protein>
<proteinExistence type="predicted"/>
<gene>
    <name evidence="1" type="ORF">WISP_47883</name>
</gene>
<evidence type="ECO:0000313" key="2">
    <source>
        <dbReference type="Proteomes" id="UP001145742"/>
    </source>
</evidence>
<sequence length="125" mass="13680">MEDPTPEQLDVPKKAVALWEAQAGAGSWQDLLRSSSPCCSRFAGRTCDPMEDPQWSSLGRTEACGKDWHGRSSWMTVFSGRDTVLEQGKSVRRAPLEEEGVAEKMCDEPAATPIPCLPVLMEGGR</sequence>